<name>A0AAV8W5W5_9CUCU</name>
<dbReference type="PANTHER" id="PTHR43763:SF6">
    <property type="entry name" value="XAA-PRO AMINOPEPTIDASE 1"/>
    <property type="match status" value="1"/>
</dbReference>
<dbReference type="InterPro" id="IPR050422">
    <property type="entry name" value="X-Pro_aminopeptidase_P"/>
</dbReference>
<dbReference type="GO" id="GO:0005737">
    <property type="term" value="C:cytoplasm"/>
    <property type="evidence" value="ECO:0007669"/>
    <property type="project" value="UniProtKB-ARBA"/>
</dbReference>
<accession>A0AAV8W5W5</accession>
<dbReference type="Proteomes" id="UP001159042">
    <property type="component" value="Unassembled WGS sequence"/>
</dbReference>
<comment type="similarity">
    <text evidence="1">Belongs to the peptidase M24B family.</text>
</comment>
<evidence type="ECO:0000256" key="1">
    <source>
        <dbReference type="ARBA" id="ARBA00008766"/>
    </source>
</evidence>
<evidence type="ECO:0000259" key="4">
    <source>
        <dbReference type="Pfam" id="PF00557"/>
    </source>
</evidence>
<dbReference type="FunFam" id="3.40.350.10:FF:000003">
    <property type="entry name" value="Xaa-pro aminopeptidase P"/>
    <property type="match status" value="1"/>
</dbReference>
<evidence type="ECO:0000256" key="2">
    <source>
        <dbReference type="ARBA" id="ARBA00022723"/>
    </source>
</evidence>
<sequence length="686" mass="78652">VSLVLSISELELDKQRGELRKACSKFGHATQPERRVNTTVRLRKLREVMTSEIILGTSAIDAYLVTSSDEHQSTEVEEYEKRREYISGFSGSYGDAVITQKKAALWTDGRYHLQADEQIDCHWLLFREGHKHIPKMSHWLKEHLPKRGRIGFNPKLVSEYMWTKLKSELKGSTLDLVALNVSLVDVIWPPEERQPKESKPSFVVGIEYTGKNYTTKINETRREIQKLGADAMVITSLDEIAWLLNIRGRDVPFSPFLRSYVILDMNNIFLYVNSSQLNQETRAYLHAGSNIIESHSVILRNYADIWNDLKTRSQLYDKILVPSHCVYSEGASHAIYEHIYAEKRLPRQSPIIFLKAVKNHVEIRGMREANILDAAAVCDCLAYIENKVANDKEVLSELDLVTYLDEHRYEQYKSFGNSFRTIAAFGPNAAYPKYEPTPNTNLKIFQNNTVLLDSGGQYYGGTTVVTRTVHFGEPTDDMKEAYTRVLIGLIQLSSLTFPSHMKMAVADVLTRASLWEVGLDYEQETGHGIGAFLGTHESPIKVHFDSEISMQQVFKPGYFFTNAPGFYSEGEFGVRLENMLEVYEKKWLERSAGYKFLGFRTVTLVPFEPKLIKLDLLSTQQRRWLNVYNTEIRQLVGAKLKSQNRMDGFYWMMEKTKYIPDNGDIIKVHPLLLVLTSTATIIKTYL</sequence>
<dbReference type="Gene3D" id="3.40.350.10">
    <property type="entry name" value="Creatinase/prolidase N-terminal domain"/>
    <property type="match status" value="2"/>
</dbReference>
<dbReference type="Gene3D" id="3.90.230.10">
    <property type="entry name" value="Creatinase/methionine aminopeptidase superfamily"/>
    <property type="match status" value="1"/>
</dbReference>
<dbReference type="Pfam" id="PF00557">
    <property type="entry name" value="Peptidase_M24"/>
    <property type="match status" value="1"/>
</dbReference>
<dbReference type="GO" id="GO:0046872">
    <property type="term" value="F:metal ion binding"/>
    <property type="evidence" value="ECO:0007669"/>
    <property type="project" value="UniProtKB-KW"/>
</dbReference>
<dbReference type="SUPFAM" id="SSF53092">
    <property type="entry name" value="Creatinase/prolidase N-terminal domain"/>
    <property type="match status" value="1"/>
</dbReference>
<dbReference type="Pfam" id="PF16188">
    <property type="entry name" value="Peptidase_M24_C"/>
    <property type="match status" value="1"/>
</dbReference>
<dbReference type="InterPro" id="IPR029149">
    <property type="entry name" value="Creatin/AminoP/Spt16_N"/>
</dbReference>
<keyword evidence="3" id="KW-0378">Hydrolase</keyword>
<evidence type="ECO:0000313" key="7">
    <source>
        <dbReference type="EMBL" id="KAJ8921864.1"/>
    </source>
</evidence>
<feature type="domain" description="Peptidase M24 C-terminal" evidence="6">
    <location>
        <begin position="595"/>
        <end position="658"/>
    </location>
</feature>
<organism evidence="7 8">
    <name type="scientific">Exocentrus adspersus</name>
    <dbReference type="NCBI Taxonomy" id="1586481"/>
    <lineage>
        <taxon>Eukaryota</taxon>
        <taxon>Metazoa</taxon>
        <taxon>Ecdysozoa</taxon>
        <taxon>Arthropoda</taxon>
        <taxon>Hexapoda</taxon>
        <taxon>Insecta</taxon>
        <taxon>Pterygota</taxon>
        <taxon>Neoptera</taxon>
        <taxon>Endopterygota</taxon>
        <taxon>Coleoptera</taxon>
        <taxon>Polyphaga</taxon>
        <taxon>Cucujiformia</taxon>
        <taxon>Chrysomeloidea</taxon>
        <taxon>Cerambycidae</taxon>
        <taxon>Lamiinae</taxon>
        <taxon>Acanthocinini</taxon>
        <taxon>Exocentrus</taxon>
    </lineage>
</organism>
<dbReference type="InterPro" id="IPR000994">
    <property type="entry name" value="Pept_M24"/>
</dbReference>
<evidence type="ECO:0000259" key="6">
    <source>
        <dbReference type="Pfam" id="PF16188"/>
    </source>
</evidence>
<dbReference type="SUPFAM" id="SSF55920">
    <property type="entry name" value="Creatinase/aminopeptidase"/>
    <property type="match status" value="1"/>
</dbReference>
<feature type="non-terminal residue" evidence="7">
    <location>
        <position position="1"/>
    </location>
</feature>
<dbReference type="FunFam" id="3.90.230.10:FF:000009">
    <property type="entry name" value="xaa-Pro aminopeptidase 2"/>
    <property type="match status" value="1"/>
</dbReference>
<dbReference type="Pfam" id="PF16189">
    <property type="entry name" value="Creatinase_N_2"/>
    <property type="match status" value="1"/>
</dbReference>
<evidence type="ECO:0000256" key="3">
    <source>
        <dbReference type="ARBA" id="ARBA00022801"/>
    </source>
</evidence>
<dbReference type="GO" id="GO:0004177">
    <property type="term" value="F:aminopeptidase activity"/>
    <property type="evidence" value="ECO:0007669"/>
    <property type="project" value="UniProtKB-ARBA"/>
</dbReference>
<comment type="caution">
    <text evidence="7">The sequence shown here is derived from an EMBL/GenBank/DDBJ whole genome shotgun (WGS) entry which is preliminary data.</text>
</comment>
<dbReference type="InterPro" id="IPR036005">
    <property type="entry name" value="Creatinase/aminopeptidase-like"/>
</dbReference>
<reference evidence="7 8" key="1">
    <citation type="journal article" date="2023" name="Insect Mol. Biol.">
        <title>Genome sequencing provides insights into the evolution of gene families encoding plant cell wall-degrading enzymes in longhorned beetles.</title>
        <authorList>
            <person name="Shin N.R."/>
            <person name="Okamura Y."/>
            <person name="Kirsch R."/>
            <person name="Pauchet Y."/>
        </authorList>
    </citation>
    <scope>NUCLEOTIDE SEQUENCE [LARGE SCALE GENOMIC DNA]</scope>
    <source>
        <strain evidence="7">EAD_L_NR</strain>
    </source>
</reference>
<keyword evidence="8" id="KW-1185">Reference proteome</keyword>
<evidence type="ECO:0000259" key="5">
    <source>
        <dbReference type="Pfam" id="PF01321"/>
    </source>
</evidence>
<feature type="domain" description="Creatinase N-terminal" evidence="5">
    <location>
        <begin position="41"/>
        <end position="174"/>
    </location>
</feature>
<evidence type="ECO:0000313" key="8">
    <source>
        <dbReference type="Proteomes" id="UP001159042"/>
    </source>
</evidence>
<feature type="domain" description="Peptidase M24" evidence="4">
    <location>
        <begin position="365"/>
        <end position="583"/>
    </location>
</feature>
<keyword evidence="2" id="KW-0479">Metal-binding</keyword>
<dbReference type="PANTHER" id="PTHR43763">
    <property type="entry name" value="XAA-PRO AMINOPEPTIDASE 1"/>
    <property type="match status" value="1"/>
</dbReference>
<dbReference type="InterPro" id="IPR000587">
    <property type="entry name" value="Creatinase_N"/>
</dbReference>
<dbReference type="Pfam" id="PF01321">
    <property type="entry name" value="Creatinase_N"/>
    <property type="match status" value="1"/>
</dbReference>
<protein>
    <submittedName>
        <fullName evidence="7">Uncharacterized protein</fullName>
    </submittedName>
</protein>
<dbReference type="AlphaFoldDB" id="A0AAV8W5W5"/>
<dbReference type="InterPro" id="IPR032416">
    <property type="entry name" value="Peptidase_M24_C"/>
</dbReference>
<gene>
    <name evidence="7" type="ORF">NQ315_008496</name>
</gene>
<dbReference type="EMBL" id="JANEYG010000008">
    <property type="protein sequence ID" value="KAJ8921864.1"/>
    <property type="molecule type" value="Genomic_DNA"/>
</dbReference>
<proteinExistence type="inferred from homology"/>